<feature type="transmembrane region" description="Helical" evidence="1">
    <location>
        <begin position="12"/>
        <end position="30"/>
    </location>
</feature>
<dbReference type="InterPro" id="IPR036259">
    <property type="entry name" value="MFS_trans_sf"/>
</dbReference>
<evidence type="ECO:0000313" key="3">
    <source>
        <dbReference type="Proteomes" id="UP000229757"/>
    </source>
</evidence>
<reference evidence="2 3" key="1">
    <citation type="journal article" date="2017" name="Environ. Microbiol.">
        <title>Genomic and physiological analyses of 'Reinekea forsetii' reveal a versatile opportunistic lifestyle during spring algae blooms.</title>
        <authorList>
            <person name="Avci B."/>
            <person name="Hahnke R.L."/>
            <person name="Chafee M."/>
            <person name="Fischer T."/>
            <person name="Gruber-Vodicka H."/>
            <person name="Tegetmeyer H.E."/>
            <person name="Harder J."/>
            <person name="Fuchs B.M."/>
            <person name="Amann R.I."/>
            <person name="Teeling H."/>
        </authorList>
    </citation>
    <scope>NUCLEOTIDE SEQUENCE [LARGE SCALE GENOMIC DNA]</scope>
    <source>
        <strain evidence="2 3">Hel1_31_D35</strain>
    </source>
</reference>
<dbReference type="InterPro" id="IPR018643">
    <property type="entry name" value="DUF2069_membrane"/>
</dbReference>
<evidence type="ECO:0000313" key="2">
    <source>
        <dbReference type="EMBL" id="ATX76883.1"/>
    </source>
</evidence>
<accession>A0A2K8KQ52</accession>
<feature type="transmembrane region" description="Helical" evidence="1">
    <location>
        <begin position="94"/>
        <end position="117"/>
    </location>
</feature>
<organism evidence="2 3">
    <name type="scientific">Reinekea forsetii</name>
    <dbReference type="NCBI Taxonomy" id="1336806"/>
    <lineage>
        <taxon>Bacteria</taxon>
        <taxon>Pseudomonadati</taxon>
        <taxon>Pseudomonadota</taxon>
        <taxon>Gammaproteobacteria</taxon>
        <taxon>Oceanospirillales</taxon>
        <taxon>Saccharospirillaceae</taxon>
        <taxon>Reinekea</taxon>
    </lineage>
</organism>
<dbReference type="OrthoDB" id="6197933at2"/>
<keyword evidence="1" id="KW-1133">Transmembrane helix</keyword>
<keyword evidence="1" id="KW-0812">Transmembrane</keyword>
<feature type="transmembrane region" description="Helical" evidence="1">
    <location>
        <begin position="42"/>
        <end position="60"/>
    </location>
</feature>
<gene>
    <name evidence="2" type="ORF">REIFOR_01745</name>
</gene>
<dbReference type="SUPFAM" id="SSF103473">
    <property type="entry name" value="MFS general substrate transporter"/>
    <property type="match status" value="1"/>
</dbReference>
<dbReference type="RefSeq" id="WP_100257191.1">
    <property type="nucleotide sequence ID" value="NZ_CP011797.1"/>
</dbReference>
<proteinExistence type="predicted"/>
<dbReference type="EMBL" id="CP011797">
    <property type="protein sequence ID" value="ATX76883.1"/>
    <property type="molecule type" value="Genomic_DNA"/>
</dbReference>
<keyword evidence="1" id="KW-0472">Membrane</keyword>
<dbReference type="Pfam" id="PF09842">
    <property type="entry name" value="DUF2069"/>
    <property type="match status" value="1"/>
</dbReference>
<keyword evidence="3" id="KW-1185">Reference proteome</keyword>
<feature type="transmembrane region" description="Helical" evidence="1">
    <location>
        <begin position="72"/>
        <end position="88"/>
    </location>
</feature>
<dbReference type="AlphaFoldDB" id="A0A2K8KQ52"/>
<dbReference type="KEGG" id="rfo:REIFOR_01745"/>
<dbReference type="Proteomes" id="UP000229757">
    <property type="component" value="Chromosome"/>
</dbReference>
<protein>
    <submittedName>
        <fullName evidence="2">Conserved hypothetical membrane protein</fullName>
    </submittedName>
</protein>
<evidence type="ECO:0000256" key="1">
    <source>
        <dbReference type="SAM" id="Phobius"/>
    </source>
</evidence>
<sequence>MTTNQAQINKKIRLHFALLFVACFVATFLSGPSPSSMPLHQWLLSGLFLAALSILPLLFFIPTVMAPNARNLSWLGFFLLAYLVWGVVKTVSPQGLVGGLLICTFILTTFYYTVVWLRPLKKAAKEKQKQEEQMD</sequence>
<name>A0A2K8KQ52_9GAMM</name>